<reference evidence="4 5" key="1">
    <citation type="submission" date="2010-04" db="EMBL/GenBank/DDBJ databases">
        <authorList>
            <person name="Muzny D."/>
            <person name="Qin X."/>
            <person name="Deng J."/>
            <person name="Jiang H."/>
            <person name="Liu Y."/>
            <person name="Qu J."/>
            <person name="Song X.-Z."/>
            <person name="Zhang L."/>
            <person name="Thornton R."/>
            <person name="Coyle M."/>
            <person name="Francisco L."/>
            <person name="Jackson L."/>
            <person name="Javaid M."/>
            <person name="Korchina V."/>
            <person name="Kovar C."/>
            <person name="Mata R."/>
            <person name="Mathew T."/>
            <person name="Ngo R."/>
            <person name="Nguyen L."/>
            <person name="Nguyen N."/>
            <person name="Okwuonu G."/>
            <person name="Ongeri F."/>
            <person name="Pham C."/>
            <person name="Simmons D."/>
            <person name="Wilczek-Boney K."/>
            <person name="Hale W."/>
            <person name="Jakkamsetti A."/>
            <person name="Pham P."/>
            <person name="Ruth R."/>
            <person name="San Lucas F."/>
            <person name="Warren J."/>
            <person name="Zhang J."/>
            <person name="Zhao Z."/>
            <person name="Zhou C."/>
            <person name="Zhu D."/>
            <person name="Lee S."/>
            <person name="Bess C."/>
            <person name="Blankenburg K."/>
            <person name="Forbes L."/>
            <person name="Fu Q."/>
            <person name="Gubbala S."/>
            <person name="Hirani K."/>
            <person name="Jayaseelan J.C."/>
            <person name="Lara F."/>
            <person name="Munidasa M."/>
            <person name="Palculict T."/>
            <person name="Patil S."/>
            <person name="Pu L.-L."/>
            <person name="Saada N."/>
            <person name="Tang L."/>
            <person name="Weissenberger G."/>
            <person name="Zhu Y."/>
            <person name="Hemphill L."/>
            <person name="Shang Y."/>
            <person name="Youmans B."/>
            <person name="Ayvaz T."/>
            <person name="Ross M."/>
            <person name="Santibanez J."/>
            <person name="Aqrawi P."/>
            <person name="Gross S."/>
            <person name="Joshi V."/>
            <person name="Fowler G."/>
            <person name="Nazareth L."/>
            <person name="Reid J."/>
            <person name="Worley K."/>
            <person name="Petrosino J."/>
            <person name="Highlander S."/>
            <person name="Gibbs R."/>
        </authorList>
    </citation>
    <scope>NUCLEOTIDE SEQUENCE [LARGE SCALE GENOMIC DNA]</scope>
    <source>
        <strain evidence="4 5">DSM 11664</strain>
    </source>
</reference>
<dbReference type="GO" id="GO:0032787">
    <property type="term" value="P:monocarboxylic acid metabolic process"/>
    <property type="evidence" value="ECO:0007669"/>
    <property type="project" value="UniProtKB-ARBA"/>
</dbReference>
<evidence type="ECO:0000256" key="2">
    <source>
        <dbReference type="ARBA" id="ARBA00023002"/>
    </source>
</evidence>
<comment type="caution">
    <text evidence="4">The sequence shown here is derived from an EMBL/GenBank/DDBJ whole genome shotgun (WGS) entry which is preliminary data.</text>
</comment>
<dbReference type="InterPro" id="IPR002347">
    <property type="entry name" value="SDR_fam"/>
</dbReference>
<dbReference type="Pfam" id="PF13561">
    <property type="entry name" value="adh_short_C2"/>
    <property type="match status" value="1"/>
</dbReference>
<dbReference type="EC" id="1.1.1.100" evidence="4"/>
<dbReference type="PANTHER" id="PTHR42879:SF2">
    <property type="entry name" value="3-OXOACYL-[ACYL-CARRIER-PROTEIN] REDUCTASE FABG"/>
    <property type="match status" value="1"/>
</dbReference>
<feature type="domain" description="Ketoreductase" evidence="3">
    <location>
        <begin position="6"/>
        <end position="188"/>
    </location>
</feature>
<dbReference type="Proteomes" id="UP000004069">
    <property type="component" value="Unassembled WGS sequence"/>
</dbReference>
<keyword evidence="5" id="KW-1185">Reference proteome</keyword>
<name>D4YRT8_9LACO</name>
<evidence type="ECO:0000313" key="4">
    <source>
        <dbReference type="EMBL" id="EFG56168.1"/>
    </source>
</evidence>
<dbReference type="FunFam" id="3.40.50.720:FF:000173">
    <property type="entry name" value="3-oxoacyl-[acyl-carrier protein] reductase"/>
    <property type="match status" value="1"/>
</dbReference>
<accession>D4YRT8</accession>
<dbReference type="Gene3D" id="3.40.50.720">
    <property type="entry name" value="NAD(P)-binding Rossmann-like Domain"/>
    <property type="match status" value="1"/>
</dbReference>
<gene>
    <name evidence="4" type="primary">fabG3</name>
    <name evidence="4" type="ORF">HMPREF0493_0216</name>
</gene>
<dbReference type="PROSITE" id="PS00061">
    <property type="entry name" value="ADH_SHORT"/>
    <property type="match status" value="1"/>
</dbReference>
<dbReference type="EMBL" id="ADNY01000010">
    <property type="protein sequence ID" value="EFG56168.1"/>
    <property type="molecule type" value="Genomic_DNA"/>
</dbReference>
<dbReference type="InterPro" id="IPR020904">
    <property type="entry name" value="Sc_DH/Rdtase_CS"/>
</dbReference>
<protein>
    <submittedName>
        <fullName evidence="4">Putative 3-oxoacyl-[acyl-carrier-protein] reductase</fullName>
        <ecNumber evidence="4">1.1.1.100</ecNumber>
    </submittedName>
</protein>
<organism evidence="4 5">
    <name type="scientific">Lactobacillus amylolyticus DSM 11664</name>
    <dbReference type="NCBI Taxonomy" id="585524"/>
    <lineage>
        <taxon>Bacteria</taxon>
        <taxon>Bacillati</taxon>
        <taxon>Bacillota</taxon>
        <taxon>Bacilli</taxon>
        <taxon>Lactobacillales</taxon>
        <taxon>Lactobacillaceae</taxon>
        <taxon>Lactobacillus</taxon>
    </lineage>
</organism>
<dbReference type="SUPFAM" id="SSF51735">
    <property type="entry name" value="NAD(P)-binding Rossmann-fold domains"/>
    <property type="match status" value="1"/>
</dbReference>
<dbReference type="InterPro" id="IPR036291">
    <property type="entry name" value="NAD(P)-bd_dom_sf"/>
</dbReference>
<dbReference type="AlphaFoldDB" id="D4YRT8"/>
<dbReference type="InterPro" id="IPR057326">
    <property type="entry name" value="KR_dom"/>
</dbReference>
<dbReference type="PANTHER" id="PTHR42879">
    <property type="entry name" value="3-OXOACYL-(ACYL-CARRIER-PROTEIN) REDUCTASE"/>
    <property type="match status" value="1"/>
</dbReference>
<dbReference type="NCBIfam" id="NF009466">
    <property type="entry name" value="PRK12826.1-2"/>
    <property type="match status" value="1"/>
</dbReference>
<proteinExistence type="inferred from homology"/>
<keyword evidence="2 4" id="KW-0560">Oxidoreductase</keyword>
<comment type="similarity">
    <text evidence="1">Belongs to the short-chain dehydrogenases/reductases (SDR) family.</text>
</comment>
<dbReference type="SMART" id="SM00822">
    <property type="entry name" value="PKS_KR"/>
    <property type="match status" value="1"/>
</dbReference>
<evidence type="ECO:0000313" key="5">
    <source>
        <dbReference type="Proteomes" id="UP000004069"/>
    </source>
</evidence>
<sequence>MKLKNKVVLITGSTRGIGKSMALAFAKKGAKVIINGRHPDLDPEFQEALSDLSADYQYLSADLMQSNLKDFAKTAWDLYGKIDILVNNAGINRDKMLIGMRDDDFDQVIDLDLRVPFFLTKAIIKKMNRERSGCIINMTSIVGIHGNAGQANYAAAKAGLIGFTKAAAREAALRHIRVNAIAPGMIDTDMTEKLSDRVKENILKQIPLARLGQTDEIAKTAIFLAQNDYITGQTIVVDGGMTI</sequence>
<dbReference type="PRINTS" id="PR00080">
    <property type="entry name" value="SDRFAMILY"/>
</dbReference>
<evidence type="ECO:0000259" key="3">
    <source>
        <dbReference type="SMART" id="SM00822"/>
    </source>
</evidence>
<dbReference type="GO" id="GO:0004316">
    <property type="term" value="F:3-oxoacyl-[acyl-carrier-protein] reductase (NADPH) activity"/>
    <property type="evidence" value="ECO:0007669"/>
    <property type="project" value="UniProtKB-EC"/>
</dbReference>
<dbReference type="PATRIC" id="fig|585524.9.peg.399"/>
<evidence type="ECO:0000256" key="1">
    <source>
        <dbReference type="ARBA" id="ARBA00006484"/>
    </source>
</evidence>
<dbReference type="PRINTS" id="PR00081">
    <property type="entry name" value="GDHRDH"/>
</dbReference>
<dbReference type="InterPro" id="IPR050259">
    <property type="entry name" value="SDR"/>
</dbReference>
<dbReference type="eggNOG" id="COG1028">
    <property type="taxonomic scope" value="Bacteria"/>
</dbReference>
<dbReference type="RefSeq" id="WP_006351370.1">
    <property type="nucleotide sequence ID" value="NZ_ADNY01000010.1"/>
</dbReference>
<dbReference type="OrthoDB" id="9803333at2"/>